<keyword evidence="2" id="KW-1185">Reference proteome</keyword>
<proteinExistence type="predicted"/>
<dbReference type="Proteomes" id="UP001652504">
    <property type="component" value="Unassembled WGS sequence"/>
</dbReference>
<dbReference type="InterPro" id="IPR009749">
    <property type="entry name" value="DUF1315"/>
</dbReference>
<dbReference type="Pfam" id="PF07023">
    <property type="entry name" value="DUF1315"/>
    <property type="match status" value="1"/>
</dbReference>
<dbReference type="EMBL" id="JAOWKX010000002">
    <property type="protein sequence ID" value="MCV2884237.1"/>
    <property type="molecule type" value="Genomic_DNA"/>
</dbReference>
<comment type="caution">
    <text evidence="1">The sequence shown here is derived from an EMBL/GenBank/DDBJ whole genome shotgun (WGS) entry which is preliminary data.</text>
</comment>
<evidence type="ECO:0000313" key="1">
    <source>
        <dbReference type="EMBL" id="MCV2884237.1"/>
    </source>
</evidence>
<gene>
    <name evidence="1" type="ORF">OE749_05980</name>
</gene>
<dbReference type="RefSeq" id="WP_263711443.1">
    <property type="nucleotide sequence ID" value="NZ_JAOWKX010000002.1"/>
</dbReference>
<sequence length="99" mass="11265">MNIDALLASVTPEIYQKLRTAVELGKWEDGTPLTQEQKDNTLHMVMLYQSKILQSDEFMTVGESGEIVHKTKRELKQELSANALKEDPNTIARFSQDDI</sequence>
<accession>A0ABT3A6P5</accession>
<protein>
    <submittedName>
        <fullName evidence="1">DUF1315 family protein</fullName>
    </submittedName>
</protein>
<organism evidence="1 2">
    <name type="scientific">Fluctibacter corallii</name>
    <dbReference type="NCBI Taxonomy" id="2984329"/>
    <lineage>
        <taxon>Bacteria</taxon>
        <taxon>Pseudomonadati</taxon>
        <taxon>Pseudomonadota</taxon>
        <taxon>Gammaproteobacteria</taxon>
        <taxon>Alteromonadales</taxon>
        <taxon>Alteromonadaceae</taxon>
        <taxon>Fluctibacter</taxon>
    </lineage>
</organism>
<evidence type="ECO:0000313" key="2">
    <source>
        <dbReference type="Proteomes" id="UP001652504"/>
    </source>
</evidence>
<reference evidence="1 2" key="1">
    <citation type="submission" date="2022-10" db="EMBL/GenBank/DDBJ databases">
        <title>Aestuariibacter sp. AA17 isolated from Montipora capitata coral fragment.</title>
        <authorList>
            <person name="Emsley S.A."/>
            <person name="Pfannmuller K.M."/>
            <person name="Loughran R.M."/>
            <person name="Shlafstein M."/>
            <person name="Papke E."/>
            <person name="Saw J.H."/>
            <person name="Ushijima B."/>
            <person name="Videau P."/>
        </authorList>
    </citation>
    <scope>NUCLEOTIDE SEQUENCE [LARGE SCALE GENOMIC DNA]</scope>
    <source>
        <strain evidence="1 2">AA17</strain>
    </source>
</reference>
<name>A0ABT3A6P5_9ALTE</name>